<evidence type="ECO:0000313" key="4">
    <source>
        <dbReference type="Proteomes" id="UP001161247"/>
    </source>
</evidence>
<dbReference type="InterPro" id="IPR016024">
    <property type="entry name" value="ARM-type_fold"/>
</dbReference>
<evidence type="ECO:0000259" key="2">
    <source>
        <dbReference type="Pfam" id="PF13251"/>
    </source>
</evidence>
<protein>
    <submittedName>
        <fullName evidence="3">OLC1v1028804C1</fullName>
    </submittedName>
</protein>
<dbReference type="PANTHER" id="PTHR13366:SF0">
    <property type="entry name" value="HEAT REPEAT-CONTAINING PROTEIN 6"/>
    <property type="match status" value="1"/>
</dbReference>
<keyword evidence="4" id="KW-1185">Reference proteome</keyword>
<organism evidence="3 4">
    <name type="scientific">Oldenlandia corymbosa var. corymbosa</name>
    <dbReference type="NCBI Taxonomy" id="529605"/>
    <lineage>
        <taxon>Eukaryota</taxon>
        <taxon>Viridiplantae</taxon>
        <taxon>Streptophyta</taxon>
        <taxon>Embryophyta</taxon>
        <taxon>Tracheophyta</taxon>
        <taxon>Spermatophyta</taxon>
        <taxon>Magnoliopsida</taxon>
        <taxon>eudicotyledons</taxon>
        <taxon>Gunneridae</taxon>
        <taxon>Pentapetalae</taxon>
        <taxon>asterids</taxon>
        <taxon>lamiids</taxon>
        <taxon>Gentianales</taxon>
        <taxon>Rubiaceae</taxon>
        <taxon>Rubioideae</taxon>
        <taxon>Spermacoceae</taxon>
        <taxon>Hedyotis-Oldenlandia complex</taxon>
        <taxon>Oldenlandia</taxon>
    </lineage>
</organism>
<sequence length="1192" mass="129989">MAFTSTAAASSSSSSSSTRQWRTAFLTLRDEIQTSDGVGVNNNDHLRLLNHVIFSQSDSILSAASELPPREVESDVVLIMELALNVSDSTHIDDLTQIFIHLSKFIHSTVPRVAFVMNQSSLAMTLDCFRRALEVFVGSAKSSGEFTRNASVIGAIKQCLESARLLFEVPQKTSLLPDHKRLLDFLHLVIAGFQMAPHSSSSNTKVLQTQCTWEVQKTAFALIGEVYSKVEQSMQVDVWKSTIEVLRQVIDLLASKGPLKEDSFMARFYCSVLHCLHLVLMNPKGSLSAHVSGFIAVLRMFLNYGVAGRNPSRSQEVGIVKEHGSSTKNVNVADLNKSDSSRYRPPHLRKELKSVQKKDEEVMAPTGLGSSTAYQTFSDSDYSDSEGSVRDPNIVLFGKTRLAAIVCIQDLCRDDPEVFTSQWTVLLPRSDILQPRKYEATLMSCLLFDPYLKARLASAAAITGMLDGPAAVFLKVAEYKDSNKIGSFTALSISLGQISMQLHSGILYLIKYEPHKGVLAAIFKLLTALISSTPYSRMPMELLPSIISSLQVKIEDTLSVQSDQTSVLAGAIDCLTVALSVSPPSDHVKDMLLEEVARGFSELQKRSGILSLLFRCSEPLTCPSICLESLQALRIVAHNYPGTMSSCWKQVSSIVFGLLSCTGDMPARSWKNNTGYTGGPTWEKVITAAIKVLDGSLRAISGFKGTEDLSDDKLLDSAFTPDSIRMKTISSAPLDGLLTPTARRNTEGACLLGNEQWSEAIVRHMPLCLRHSSGMVRAASVTCFAGLTSPVLVSLTRAEQDFILSSSVHAALGDEVPSVRSAACRAIGVIACFPPVIHSGEILNKLINAAVHNSNDLLVSVRITASWALANICDSLRHCVEVHTSDSGSIDSKVSQELILLLIDSALRLSKDNDKVKANAVRALGNLSRFVPFSGPAGGCDETVNSSSSPLNNANIKSSSKPQDISGNSKSLHSATPKVLDWLGKTVQAFVSCITTGNVKVQWNVCHALSNLFLNKTLELHDKDWAPTVFSVLLLLLRDSANFKIRIQAAAALAVPSKVNDYGSSFSDVLQGVVHVLENLGSDQVSKPADLKYRVALEMQLTSTTLHVISLAPDTEWQGMDEFLVKKKHFLEEWLGALCLSLKTELEDEHSKLVDVKRGMIDRALQSLIKVFEVGRHDASAIRFQKLLYEIA</sequence>
<dbReference type="Gene3D" id="1.25.10.10">
    <property type="entry name" value="Leucine-rich Repeat Variant"/>
    <property type="match status" value="2"/>
</dbReference>
<proteinExistence type="predicted"/>
<evidence type="ECO:0000256" key="1">
    <source>
        <dbReference type="SAM" id="MobiDB-lite"/>
    </source>
</evidence>
<dbReference type="Proteomes" id="UP001161247">
    <property type="component" value="Chromosome 2"/>
</dbReference>
<evidence type="ECO:0000313" key="3">
    <source>
        <dbReference type="EMBL" id="CAI9093329.1"/>
    </source>
</evidence>
<dbReference type="InterPro" id="IPR025283">
    <property type="entry name" value="DUF4042"/>
</dbReference>
<name>A0AAV1CCK4_OLDCO</name>
<dbReference type="SUPFAM" id="SSF48371">
    <property type="entry name" value="ARM repeat"/>
    <property type="match status" value="1"/>
</dbReference>
<dbReference type="InterPro" id="IPR011989">
    <property type="entry name" value="ARM-like"/>
</dbReference>
<dbReference type="AlphaFoldDB" id="A0AAV1CCK4"/>
<feature type="region of interest" description="Disordered" evidence="1">
    <location>
        <begin position="944"/>
        <end position="970"/>
    </location>
</feature>
<feature type="domain" description="DUF4042" evidence="2">
    <location>
        <begin position="399"/>
        <end position="577"/>
    </location>
</feature>
<gene>
    <name evidence="3" type="ORF">OLC1_LOCUS4773</name>
</gene>
<dbReference type="Pfam" id="PF13251">
    <property type="entry name" value="DUF4042"/>
    <property type="match status" value="1"/>
</dbReference>
<accession>A0AAV1CCK4</accession>
<reference evidence="3" key="1">
    <citation type="submission" date="2023-03" db="EMBL/GenBank/DDBJ databases">
        <authorList>
            <person name="Julca I."/>
        </authorList>
    </citation>
    <scope>NUCLEOTIDE SEQUENCE</scope>
</reference>
<dbReference type="InterPro" id="IPR052107">
    <property type="entry name" value="HEAT6"/>
</dbReference>
<dbReference type="EMBL" id="OX459119">
    <property type="protein sequence ID" value="CAI9093329.1"/>
    <property type="molecule type" value="Genomic_DNA"/>
</dbReference>
<dbReference type="PANTHER" id="PTHR13366">
    <property type="entry name" value="MALARIA ANTIGEN-RELATED"/>
    <property type="match status" value="1"/>
</dbReference>